<evidence type="ECO:0000313" key="2">
    <source>
        <dbReference type="Proteomes" id="UP001218188"/>
    </source>
</evidence>
<proteinExistence type="predicted"/>
<name>A0AAD6SPH7_9AGAR</name>
<comment type="caution">
    <text evidence="1">The sequence shown here is derived from an EMBL/GenBank/DDBJ whole genome shotgun (WGS) entry which is preliminary data.</text>
</comment>
<dbReference type="Proteomes" id="UP001218188">
    <property type="component" value="Unassembled WGS sequence"/>
</dbReference>
<organism evidence="1 2">
    <name type="scientific">Mycena alexandri</name>
    <dbReference type="NCBI Taxonomy" id="1745969"/>
    <lineage>
        <taxon>Eukaryota</taxon>
        <taxon>Fungi</taxon>
        <taxon>Dikarya</taxon>
        <taxon>Basidiomycota</taxon>
        <taxon>Agaricomycotina</taxon>
        <taxon>Agaricomycetes</taxon>
        <taxon>Agaricomycetidae</taxon>
        <taxon>Agaricales</taxon>
        <taxon>Marasmiineae</taxon>
        <taxon>Mycenaceae</taxon>
        <taxon>Mycena</taxon>
    </lineage>
</organism>
<reference evidence="1" key="1">
    <citation type="submission" date="2023-03" db="EMBL/GenBank/DDBJ databases">
        <title>Massive genome expansion in bonnet fungi (Mycena s.s.) driven by repeated elements and novel gene families across ecological guilds.</title>
        <authorList>
            <consortium name="Lawrence Berkeley National Laboratory"/>
            <person name="Harder C.B."/>
            <person name="Miyauchi S."/>
            <person name="Viragh M."/>
            <person name="Kuo A."/>
            <person name="Thoen E."/>
            <person name="Andreopoulos B."/>
            <person name="Lu D."/>
            <person name="Skrede I."/>
            <person name="Drula E."/>
            <person name="Henrissat B."/>
            <person name="Morin E."/>
            <person name="Kohler A."/>
            <person name="Barry K."/>
            <person name="LaButti K."/>
            <person name="Morin E."/>
            <person name="Salamov A."/>
            <person name="Lipzen A."/>
            <person name="Mereny Z."/>
            <person name="Hegedus B."/>
            <person name="Baldrian P."/>
            <person name="Stursova M."/>
            <person name="Weitz H."/>
            <person name="Taylor A."/>
            <person name="Grigoriev I.V."/>
            <person name="Nagy L.G."/>
            <person name="Martin F."/>
            <person name="Kauserud H."/>
        </authorList>
    </citation>
    <scope>NUCLEOTIDE SEQUENCE</scope>
    <source>
        <strain evidence="1">CBHHK200</strain>
    </source>
</reference>
<dbReference type="AlphaFoldDB" id="A0AAD6SPH7"/>
<dbReference type="EMBL" id="JARJCM010000093">
    <property type="protein sequence ID" value="KAJ7030183.1"/>
    <property type="molecule type" value="Genomic_DNA"/>
</dbReference>
<accession>A0AAD6SPH7</accession>
<protein>
    <submittedName>
        <fullName evidence="1">Uncharacterized protein</fullName>
    </submittedName>
</protein>
<gene>
    <name evidence="1" type="ORF">C8F04DRAFT_1236636</name>
</gene>
<sequence length="167" mass="18032">MTELHACGTTIIPNMEAAGGLQGKFPKTSPVPLNLGTLSLLGSNEELVFKHDIASVMLDSREAEALVVQMMLNEAKAAAAVATASATLAASREAVATAEVKLAATHEKEARHLVNYFTRLYEVARQNINNARLEVIDLEVEQEKAGVKLKDKRHAQEIGRSINVTLD</sequence>
<evidence type="ECO:0000313" key="1">
    <source>
        <dbReference type="EMBL" id="KAJ7030183.1"/>
    </source>
</evidence>
<keyword evidence="2" id="KW-1185">Reference proteome</keyword>